<dbReference type="AlphaFoldDB" id="A0AAV9Q8V4"/>
<organism evidence="2 3">
    <name type="scientific">Vermiconidia calcicola</name>
    <dbReference type="NCBI Taxonomy" id="1690605"/>
    <lineage>
        <taxon>Eukaryota</taxon>
        <taxon>Fungi</taxon>
        <taxon>Dikarya</taxon>
        <taxon>Ascomycota</taxon>
        <taxon>Pezizomycotina</taxon>
        <taxon>Dothideomycetes</taxon>
        <taxon>Dothideomycetidae</taxon>
        <taxon>Mycosphaerellales</taxon>
        <taxon>Extremaceae</taxon>
        <taxon>Vermiconidia</taxon>
    </lineage>
</organism>
<comment type="caution">
    <text evidence="2">The sequence shown here is derived from an EMBL/GenBank/DDBJ whole genome shotgun (WGS) entry which is preliminary data.</text>
</comment>
<name>A0AAV9Q8V4_9PEZI</name>
<evidence type="ECO:0000256" key="1">
    <source>
        <dbReference type="SAM" id="MobiDB-lite"/>
    </source>
</evidence>
<feature type="compositionally biased region" description="Polar residues" evidence="1">
    <location>
        <begin position="299"/>
        <end position="308"/>
    </location>
</feature>
<feature type="compositionally biased region" description="Basic and acidic residues" evidence="1">
    <location>
        <begin position="324"/>
        <end position="338"/>
    </location>
</feature>
<evidence type="ECO:0000313" key="3">
    <source>
        <dbReference type="Proteomes" id="UP001345827"/>
    </source>
</evidence>
<reference evidence="2 3" key="1">
    <citation type="submission" date="2023-06" db="EMBL/GenBank/DDBJ databases">
        <title>Black Yeasts Isolated from many extreme environments.</title>
        <authorList>
            <person name="Coleine C."/>
            <person name="Stajich J.E."/>
            <person name="Selbmann L."/>
        </authorList>
    </citation>
    <scope>NUCLEOTIDE SEQUENCE [LARGE SCALE GENOMIC DNA]</scope>
    <source>
        <strain evidence="2 3">CCFEE 5887</strain>
    </source>
</reference>
<feature type="region of interest" description="Disordered" evidence="1">
    <location>
        <begin position="30"/>
        <end position="145"/>
    </location>
</feature>
<feature type="compositionally biased region" description="Polar residues" evidence="1">
    <location>
        <begin position="810"/>
        <end position="828"/>
    </location>
</feature>
<dbReference type="Proteomes" id="UP001345827">
    <property type="component" value="Unassembled WGS sequence"/>
</dbReference>
<keyword evidence="3" id="KW-1185">Reference proteome</keyword>
<feature type="compositionally biased region" description="Polar residues" evidence="1">
    <location>
        <begin position="631"/>
        <end position="641"/>
    </location>
</feature>
<feature type="region of interest" description="Disordered" evidence="1">
    <location>
        <begin position="440"/>
        <end position="490"/>
    </location>
</feature>
<feature type="compositionally biased region" description="Pro residues" evidence="1">
    <location>
        <begin position="288"/>
        <end position="297"/>
    </location>
</feature>
<sequence>MPGKYSHSVVLAGYSSRGIISLSNDKRLEPLKSSSIPQPADDAPPPVPIRAKERPISTTRTNPTSPQPAAHHSKRRSRNVFGYESPIGFTHVPGQAGRKVNDHRREENPRRANPVNDGQDSQPRSPIAKDQFQRPPKYRLSGFDPYAEDADFVPWRELRSRPSENNEQQGADTSSPVQRTIASIAHKHEPRLEVKEWRHGLASKSPEFRTRTRDRSEPLLSVQQFLDLSPPIDPSNSLAESKGSQSPQSPHSSRNHRALLLPPFRPQSKPCSPQKRDSVPVFDRAPVQPKPTRPPPQTMNSNDSFNRGDTSFIDSSDDDEDAEEHPVHEVPQKHEATRRTLSISSARKNNKPRNGAVVDPTEDLPELPGDSAPQVSNVAGTSSRPESKSQKRFSNLFSMYGYDSDDSDDLPLQRQSPLLRISSHSRSLRRTGDLRRYLSEMPDEHQLSPPPQTLGRSPESMTRGTTASTVDPEPDFSGFSDRDESEDYLNNSSTVGLVHANRTRYYRAIDDDITRRETRPSMSHAASGSSVDRSRRPSHSSIGDVSVPPLPVLSHRRPSSSSVRDVQQHQQPLASPAIQDAKLGMQIGRIPSRTEDLRPTSSLPQGGSVNPMPRFGTPSVVRDSEEKARLNVQNLSRSNTPLPTPIERGRSSPQTFLQHQRQRLRSSSDVARTRKNTGASILEQTRKARPTPTPTPSTPRAEEKWESPGIGIRTTSLSSAADFGEEGWGRMSIEPFRKKSLNGSVVPQSERVDVAAPAPATIYADDDFDHEQQRPEIGHDKEQIVGAGLSEDEDDDAALPPPDISRRRQLGNNDQGTTRPDVSRSTSRVGGRAGGQGKGIDRLESLVRDQHELAQTTQTQKKRARAKSVFGRLLRQ</sequence>
<feature type="compositionally biased region" description="Polar residues" evidence="1">
    <location>
        <begin position="459"/>
        <end position="469"/>
    </location>
</feature>
<protein>
    <submittedName>
        <fullName evidence="2">Uncharacterized protein</fullName>
    </submittedName>
</protein>
<proteinExistence type="predicted"/>
<feature type="region of interest" description="Disordered" evidence="1">
    <location>
        <begin position="516"/>
        <end position="706"/>
    </location>
</feature>
<feature type="region of interest" description="Disordered" evidence="1">
    <location>
        <begin position="785"/>
        <end position="841"/>
    </location>
</feature>
<feature type="compositionally biased region" description="Polar residues" evidence="1">
    <location>
        <begin position="599"/>
        <end position="608"/>
    </location>
</feature>
<feature type="compositionally biased region" description="Basic and acidic residues" evidence="1">
    <location>
        <begin position="99"/>
        <end position="110"/>
    </location>
</feature>
<feature type="compositionally biased region" description="Polar residues" evidence="1">
    <location>
        <begin position="520"/>
        <end position="531"/>
    </location>
</feature>
<feature type="compositionally biased region" description="Polar residues" evidence="1">
    <location>
        <begin position="234"/>
        <end position="252"/>
    </location>
</feature>
<evidence type="ECO:0000313" key="2">
    <source>
        <dbReference type="EMBL" id="KAK5538539.1"/>
    </source>
</evidence>
<feature type="region of interest" description="Disordered" evidence="1">
    <location>
        <begin position="224"/>
        <end position="392"/>
    </location>
</feature>
<feature type="compositionally biased region" description="Polar residues" evidence="1">
    <location>
        <begin position="651"/>
        <end position="683"/>
    </location>
</feature>
<feature type="region of interest" description="Disordered" evidence="1">
    <location>
        <begin position="853"/>
        <end position="876"/>
    </location>
</feature>
<feature type="compositionally biased region" description="Polar residues" evidence="1">
    <location>
        <begin position="559"/>
        <end position="573"/>
    </location>
</feature>
<feature type="compositionally biased region" description="Polar residues" evidence="1">
    <location>
        <begin position="373"/>
        <end position="384"/>
    </location>
</feature>
<accession>A0AAV9Q8V4</accession>
<gene>
    <name evidence="2" type="ORF">LTR25_004081</name>
</gene>
<dbReference type="EMBL" id="JAXLQG010000006">
    <property type="protein sequence ID" value="KAK5538539.1"/>
    <property type="molecule type" value="Genomic_DNA"/>
</dbReference>